<dbReference type="InterPro" id="IPR000212">
    <property type="entry name" value="DNA_helicase_UvrD/REP"/>
</dbReference>
<dbReference type="InterPro" id="IPR027417">
    <property type="entry name" value="P-loop_NTPase"/>
</dbReference>
<dbReference type="SUPFAM" id="SSF53335">
    <property type="entry name" value="S-adenosyl-L-methionine-dependent methyltransferases"/>
    <property type="match status" value="1"/>
</dbReference>
<dbReference type="AlphaFoldDB" id="G1WBR1"/>
<name>G1WBR1_9BACT</name>
<protein>
    <recommendedName>
        <fullName evidence="1">DNA 3'-5' helicase II</fullName>
    </recommendedName>
</protein>
<sequence length="883" mass="100862">MTNYKDDIAKSACSTIYDIIDRCHEYLPTQWKTRPWTHPELNHGVDLLASEEALNCYMSAYGEMHSVKCRAAMMNFPFDKLKGSIEIVDWGCGQGIGSGTIVDILKQHQLLNWVKRITLVEPSPNAMQRAECNLMKIVQGNIEIVPINQFMPATETSDNTLNSIGYTYTNVIHIFSNILDVATIDLARVAKMVASSHGQHYIICIGPKNAAAYRIEQFCSAFGDQQYFSCIDSARFDRTKRTGHSFTCITRCFAYNGAPLDFGKMASISSSAEKVFNDYDLQLQIQNKILTPQKARVAYRLQSILAIDDILYISPVVNEATVDFIIVRPNTGVLLVNVFEESLEECQLSADGKEILCSSQTYQSPIDLISLCQNSIKDGIEELLISTIEDKRNFSLIKKIVVFTENNKQEVCNFFHTDSGQKNYTHLYGSELINDRQTCRNLFQDIGLTHHNHYFDDCVKRKLASIISPSWHSYQEGRNGLEPKGAQRELVKSVDTQQKISGVAGAGKTYVLAQRAVNAMKRTGGDVLILTYNITLTNYLKFRLSELREDFSWNKVDIYHYHQFFRIQSSEYKLHVSFGSYDDLHHFEKVEIKKHYAAIFVDEVQDYTTEWLRIVMQNFLVPGGEFVVFGDPKQNVYHRPLDSNGDIRLGIIGGQWNRQLSNSHRFTNPRLAKLAMAFQSTYMLNIPKDDIQTEETMGNTLNFKIVSYSDIRNNFSLEKLISTITQYIRNDGKEVKNFVVLAPTIQLLRNVDKFYRQATGNKTEVTFVNSENYERLKSIHNVTDISNANWQFKRDYEALERSRKLQFTTDKRCLKLSTVQSFKGWESPAVILILEDESTIAGGTFNPATPETIYTAITRARENLYIISIGNTIYDDFFREQAI</sequence>
<dbReference type="EMBL" id="ADGI01000044">
    <property type="protein sequence ID" value="EGV31515.1"/>
    <property type="molecule type" value="Genomic_DNA"/>
</dbReference>
<dbReference type="Proteomes" id="UP000005141">
    <property type="component" value="Unassembled WGS sequence"/>
</dbReference>
<dbReference type="PANTHER" id="PTHR11070">
    <property type="entry name" value="UVRD / RECB / PCRA DNA HELICASE FAMILY MEMBER"/>
    <property type="match status" value="1"/>
</dbReference>
<dbReference type="GO" id="GO:0005524">
    <property type="term" value="F:ATP binding"/>
    <property type="evidence" value="ECO:0007669"/>
    <property type="project" value="InterPro"/>
</dbReference>
<dbReference type="GO" id="GO:0003677">
    <property type="term" value="F:DNA binding"/>
    <property type="evidence" value="ECO:0007669"/>
    <property type="project" value="InterPro"/>
</dbReference>
<dbReference type="OrthoDB" id="9787585at2"/>
<dbReference type="eggNOG" id="COG0210">
    <property type="taxonomic scope" value="Bacteria"/>
</dbReference>
<dbReference type="GO" id="GO:0005829">
    <property type="term" value="C:cytosol"/>
    <property type="evidence" value="ECO:0007669"/>
    <property type="project" value="TreeGrafter"/>
</dbReference>
<reference evidence="2 3" key="1">
    <citation type="submission" date="2011-07" db="EMBL/GenBank/DDBJ databases">
        <title>The Genome Sequence of Prevotella oulorum F0390.</title>
        <authorList>
            <consortium name="The Broad Institute Genome Sequencing Platform"/>
            <consortium name="The Broad Institute Genome Sequencing Center for Infectious Disease"/>
            <person name="Earl A."/>
            <person name="Ward D."/>
            <person name="Feldgarden M."/>
            <person name="Gevers D."/>
            <person name="Izard J."/>
            <person name="Ganesan A."/>
            <person name="Baranova O.V."/>
            <person name="Blanton J.M."/>
            <person name="Tanner A.C."/>
            <person name="Dewhirst F.E."/>
            <person name="Young S.K."/>
            <person name="Zeng Q."/>
            <person name="Gargeya S."/>
            <person name="Fitzgerald M."/>
            <person name="Haas B."/>
            <person name="Abouelleil A."/>
            <person name="Alvarado L."/>
            <person name="Arachchi H.M."/>
            <person name="Berlin A."/>
            <person name="Brown A."/>
            <person name="Chapman S.B."/>
            <person name="Chen Z."/>
            <person name="Dunbar C."/>
            <person name="Freedman E."/>
            <person name="Gearin G."/>
            <person name="Gellesch M."/>
            <person name="Goldberg J."/>
            <person name="Griggs A."/>
            <person name="Gujja S."/>
            <person name="Heiman D."/>
            <person name="Howarth C."/>
            <person name="Larson L."/>
            <person name="Lui A."/>
            <person name="MacDonald P.J.P."/>
            <person name="Mehta T."/>
            <person name="Montmayeur A."/>
            <person name="Murphy C."/>
            <person name="Neiman D."/>
            <person name="Pearson M."/>
            <person name="Priest M."/>
            <person name="Roberts A."/>
            <person name="Saif S."/>
            <person name="Shea T."/>
            <person name="Shenoy N."/>
            <person name="Sisk P."/>
            <person name="Stolte C."/>
            <person name="Sykes S."/>
            <person name="Wortman J."/>
            <person name="Nusbaum C."/>
            <person name="Birren B."/>
        </authorList>
    </citation>
    <scope>NUCLEOTIDE SEQUENCE [LARGE SCALE GENOMIC DNA]</scope>
    <source>
        <strain evidence="2 3">F0390</strain>
    </source>
</reference>
<dbReference type="RefSeq" id="WP_004380294.1">
    <property type="nucleotide sequence ID" value="NZ_JH114215.1"/>
</dbReference>
<dbReference type="Gene3D" id="3.40.50.300">
    <property type="entry name" value="P-loop containing nucleotide triphosphate hydrolases"/>
    <property type="match status" value="2"/>
</dbReference>
<dbReference type="InterPro" id="IPR029063">
    <property type="entry name" value="SAM-dependent_MTases_sf"/>
</dbReference>
<keyword evidence="3" id="KW-1185">Reference proteome</keyword>
<dbReference type="GeneID" id="95425904"/>
<dbReference type="eggNOG" id="COG0514">
    <property type="taxonomic scope" value="Bacteria"/>
</dbReference>
<dbReference type="Pfam" id="PF13245">
    <property type="entry name" value="AAA_19"/>
    <property type="match status" value="1"/>
</dbReference>
<gene>
    <name evidence="2" type="ORF">HMPREF9431_01262</name>
</gene>
<dbReference type="HOGENOM" id="CLU_326213_0_0_10"/>
<proteinExistence type="predicted"/>
<evidence type="ECO:0000256" key="1">
    <source>
        <dbReference type="ARBA" id="ARBA00034923"/>
    </source>
</evidence>
<accession>G1WBR1</accession>
<dbReference type="SUPFAM" id="SSF52540">
    <property type="entry name" value="P-loop containing nucleoside triphosphate hydrolases"/>
    <property type="match status" value="1"/>
</dbReference>
<organism evidence="2 3">
    <name type="scientific">Segatella oulorum F0390</name>
    <dbReference type="NCBI Taxonomy" id="702438"/>
    <lineage>
        <taxon>Bacteria</taxon>
        <taxon>Pseudomonadati</taxon>
        <taxon>Bacteroidota</taxon>
        <taxon>Bacteroidia</taxon>
        <taxon>Bacteroidales</taxon>
        <taxon>Prevotellaceae</taxon>
        <taxon>Segatella</taxon>
    </lineage>
</organism>
<evidence type="ECO:0000313" key="3">
    <source>
        <dbReference type="Proteomes" id="UP000005141"/>
    </source>
</evidence>
<evidence type="ECO:0000313" key="2">
    <source>
        <dbReference type="EMBL" id="EGV31515.1"/>
    </source>
</evidence>
<dbReference type="GO" id="GO:0043138">
    <property type="term" value="F:3'-5' DNA helicase activity"/>
    <property type="evidence" value="ECO:0007669"/>
    <property type="project" value="TreeGrafter"/>
</dbReference>
<dbReference type="PATRIC" id="fig|702438.4.peg.1299"/>
<dbReference type="PANTHER" id="PTHR11070:SF2">
    <property type="entry name" value="ATP-DEPENDENT DNA HELICASE SRS2"/>
    <property type="match status" value="1"/>
</dbReference>
<dbReference type="GO" id="GO:0000725">
    <property type="term" value="P:recombinational repair"/>
    <property type="evidence" value="ECO:0007669"/>
    <property type="project" value="TreeGrafter"/>
</dbReference>
<comment type="caution">
    <text evidence="2">The sequence shown here is derived from an EMBL/GenBank/DDBJ whole genome shotgun (WGS) entry which is preliminary data.</text>
</comment>